<proteinExistence type="predicted"/>
<protein>
    <recommendedName>
        <fullName evidence="4">HTH gntR-type domain-containing protein</fullName>
    </recommendedName>
</protein>
<dbReference type="GO" id="GO:0003700">
    <property type="term" value="F:DNA-binding transcription factor activity"/>
    <property type="evidence" value="ECO:0007669"/>
    <property type="project" value="InterPro"/>
</dbReference>
<dbReference type="PANTHER" id="PTHR43537:SF24">
    <property type="entry name" value="GLUCONATE OPERON TRANSCRIPTIONAL REPRESSOR"/>
    <property type="match status" value="1"/>
</dbReference>
<dbReference type="InterPro" id="IPR036390">
    <property type="entry name" value="WH_DNA-bd_sf"/>
</dbReference>
<evidence type="ECO:0000256" key="3">
    <source>
        <dbReference type="ARBA" id="ARBA00023163"/>
    </source>
</evidence>
<feature type="domain" description="HTH gntR-type" evidence="4">
    <location>
        <begin position="14"/>
        <end position="81"/>
    </location>
</feature>
<dbReference type="AlphaFoldDB" id="A0A261R2G8"/>
<dbReference type="PANTHER" id="PTHR43537">
    <property type="entry name" value="TRANSCRIPTIONAL REGULATOR, GNTR FAMILY"/>
    <property type="match status" value="1"/>
</dbReference>
<dbReference type="InterPro" id="IPR011711">
    <property type="entry name" value="GntR_C"/>
</dbReference>
<dbReference type="PROSITE" id="PS50949">
    <property type="entry name" value="HTH_GNTR"/>
    <property type="match status" value="1"/>
</dbReference>
<dbReference type="SMART" id="SM00345">
    <property type="entry name" value="HTH_GNTR"/>
    <property type="match status" value="1"/>
</dbReference>
<dbReference type="GO" id="GO:0003677">
    <property type="term" value="F:DNA binding"/>
    <property type="evidence" value="ECO:0007669"/>
    <property type="project" value="UniProtKB-KW"/>
</dbReference>
<evidence type="ECO:0000256" key="1">
    <source>
        <dbReference type="ARBA" id="ARBA00023015"/>
    </source>
</evidence>
<evidence type="ECO:0000259" key="4">
    <source>
        <dbReference type="PROSITE" id="PS50949"/>
    </source>
</evidence>
<dbReference type="SUPFAM" id="SSF46785">
    <property type="entry name" value="Winged helix' DNA-binding domain"/>
    <property type="match status" value="1"/>
</dbReference>
<dbReference type="Gene3D" id="1.20.120.530">
    <property type="entry name" value="GntR ligand-binding domain-like"/>
    <property type="match status" value="1"/>
</dbReference>
<gene>
    <name evidence="5" type="ORF">CAL26_16400</name>
</gene>
<dbReference type="CDD" id="cd07377">
    <property type="entry name" value="WHTH_GntR"/>
    <property type="match status" value="1"/>
</dbReference>
<dbReference type="RefSeq" id="WP_094847896.1">
    <property type="nucleotide sequence ID" value="NZ_NEVJ01000003.1"/>
</dbReference>
<keyword evidence="6" id="KW-1185">Reference proteome</keyword>
<dbReference type="EMBL" id="NEVJ01000003">
    <property type="protein sequence ID" value="OZI19228.1"/>
    <property type="molecule type" value="Genomic_DNA"/>
</dbReference>
<sequence>MQEAETTLAATGKRSLDQAAADTLRQAILTGAIAPGSRLTETRLAEQMTLSRGPIRAALHKLVTEGLVIQQPYVGWRVISLSVQDAWEISTLRANFEGLAARLAAERIDDHGRERLQGAYDRLVAAARQADHAALIDADLALHKLVVDLAGHSRLAQHYGPVTHQIRLYIAATTGMHHMAFDSVCEAHWNIVESILQGMATEAGALASAHCYNSGRKLRNLLERGE</sequence>
<dbReference type="OrthoDB" id="8903404at2"/>
<evidence type="ECO:0000313" key="5">
    <source>
        <dbReference type="EMBL" id="OZI19228.1"/>
    </source>
</evidence>
<dbReference type="Gene3D" id="1.10.10.10">
    <property type="entry name" value="Winged helix-like DNA-binding domain superfamily/Winged helix DNA-binding domain"/>
    <property type="match status" value="1"/>
</dbReference>
<evidence type="ECO:0000313" key="6">
    <source>
        <dbReference type="Proteomes" id="UP000216857"/>
    </source>
</evidence>
<name>A0A261R2G8_9BORD</name>
<dbReference type="SMART" id="SM00895">
    <property type="entry name" value="FCD"/>
    <property type="match status" value="1"/>
</dbReference>
<dbReference type="Pfam" id="PF00392">
    <property type="entry name" value="GntR"/>
    <property type="match status" value="1"/>
</dbReference>
<dbReference type="Pfam" id="PF07729">
    <property type="entry name" value="FCD"/>
    <property type="match status" value="1"/>
</dbReference>
<dbReference type="Proteomes" id="UP000216857">
    <property type="component" value="Unassembled WGS sequence"/>
</dbReference>
<keyword evidence="2" id="KW-0238">DNA-binding</keyword>
<dbReference type="InterPro" id="IPR000524">
    <property type="entry name" value="Tscrpt_reg_HTH_GntR"/>
</dbReference>
<reference evidence="5" key="1">
    <citation type="submission" date="2017-05" db="EMBL/GenBank/DDBJ databases">
        <title>Complete and WGS of Bordetella genogroups.</title>
        <authorList>
            <person name="Spilker T."/>
            <person name="Lipuma J."/>
        </authorList>
    </citation>
    <scope>NUCLEOTIDE SEQUENCE</scope>
    <source>
        <strain evidence="5">AU21707</strain>
    </source>
</reference>
<dbReference type="SUPFAM" id="SSF48008">
    <property type="entry name" value="GntR ligand-binding domain-like"/>
    <property type="match status" value="1"/>
</dbReference>
<dbReference type="InterPro" id="IPR008920">
    <property type="entry name" value="TF_FadR/GntR_C"/>
</dbReference>
<organism evidence="5 6">
    <name type="scientific">Bordetella genomosp. 9</name>
    <dbReference type="NCBI Taxonomy" id="1416803"/>
    <lineage>
        <taxon>Bacteria</taxon>
        <taxon>Pseudomonadati</taxon>
        <taxon>Pseudomonadota</taxon>
        <taxon>Betaproteobacteria</taxon>
        <taxon>Burkholderiales</taxon>
        <taxon>Alcaligenaceae</taxon>
        <taxon>Bordetella</taxon>
    </lineage>
</organism>
<accession>A0A261R2G8</accession>
<dbReference type="InterPro" id="IPR036388">
    <property type="entry name" value="WH-like_DNA-bd_sf"/>
</dbReference>
<comment type="caution">
    <text evidence="5">The sequence shown here is derived from an EMBL/GenBank/DDBJ whole genome shotgun (WGS) entry which is preliminary data.</text>
</comment>
<keyword evidence="1" id="KW-0805">Transcription regulation</keyword>
<keyword evidence="3" id="KW-0804">Transcription</keyword>
<evidence type="ECO:0000256" key="2">
    <source>
        <dbReference type="ARBA" id="ARBA00023125"/>
    </source>
</evidence>